<sequence>MSIAKYHERCSGVVAPLFALRHENDWGIGDSSTLMQFIDWAAKAGVKIVQLLPINEGGGDHSPYNAISSVALDPVYADVSDAALVDLPEDAHGEQPMSGGNVLNVDYHQVLKVKVRRLRSAYDSFVENAGAQRKAAFDAFREQESEWLEDYCIFRYLMQREGGSECWDRWSSEYNTIEKARAFVPAQADSAHELGYFAYVQWVLWDQFHGVRGHAEGRGVYLMGDIPFGVSYYSADVFAEPGQFNLEWSGGAPPEKVFKDDDFVIKWGQNWGIPLYRWDVMKANDYRWWKRRVTKTCEVFNLFRIDHVLGFFRIYAFPWRPERNQEFLPLSQEEAMARTGGKLPGFVAQGDDTEADREANRAAGMEYLRMVQEVAASAGAGIIAEDLGTVPPYVRPALLDLGIPGTKVPQWEHTDGRFTDGSRYEECTLATYATHDHEPMATLWERLRRDMHDAPTHDERQEAGEQLYHFRLFAGMDVESPIPAYDDAVKEQLLHGLCLSHSRYAVIMINDFLGSSERFNVPGVAGVQNWSQRLPMTVKELMTAPRWVDVTQRMRMMFEQTGRA</sequence>
<organism evidence="10 11">
    <name type="scientific">Sulfuriroseicoccus oceanibius</name>
    <dbReference type="NCBI Taxonomy" id="2707525"/>
    <lineage>
        <taxon>Bacteria</taxon>
        <taxon>Pseudomonadati</taxon>
        <taxon>Verrucomicrobiota</taxon>
        <taxon>Verrucomicrobiia</taxon>
        <taxon>Verrucomicrobiales</taxon>
        <taxon>Verrucomicrobiaceae</taxon>
        <taxon>Sulfuriroseicoccus</taxon>
    </lineage>
</organism>
<dbReference type="GO" id="GO:0004134">
    <property type="term" value="F:4-alpha-glucanotransferase activity"/>
    <property type="evidence" value="ECO:0007669"/>
    <property type="project" value="UniProtKB-EC"/>
</dbReference>
<keyword evidence="7" id="KW-0119">Carbohydrate metabolism</keyword>
<dbReference type="GO" id="GO:0005975">
    <property type="term" value="P:carbohydrate metabolic process"/>
    <property type="evidence" value="ECO:0007669"/>
    <property type="project" value="InterPro"/>
</dbReference>
<dbReference type="PANTHER" id="PTHR32438">
    <property type="entry name" value="4-ALPHA-GLUCANOTRANSFERASE DPE1, CHLOROPLASTIC/AMYLOPLASTIC"/>
    <property type="match status" value="1"/>
</dbReference>
<comment type="catalytic activity">
    <reaction evidence="1">
        <text>Transfers a segment of a (1-&gt;4)-alpha-D-glucan to a new position in an acceptor, which may be glucose or a (1-&gt;4)-alpha-D-glucan.</text>
        <dbReference type="EC" id="2.4.1.25"/>
    </reaction>
</comment>
<keyword evidence="5" id="KW-0328">Glycosyltransferase</keyword>
<accession>A0A6B3L598</accession>
<dbReference type="RefSeq" id="WP_164364681.1">
    <property type="nucleotide sequence ID" value="NZ_CP066776.1"/>
</dbReference>
<dbReference type="AlphaFoldDB" id="A0A6B3L598"/>
<dbReference type="PANTHER" id="PTHR32438:SF5">
    <property type="entry name" value="4-ALPHA-GLUCANOTRANSFERASE DPE1, CHLOROPLASTIC_AMYLOPLASTIC"/>
    <property type="match status" value="1"/>
</dbReference>
<keyword evidence="11" id="KW-1185">Reference proteome</keyword>
<evidence type="ECO:0000256" key="2">
    <source>
        <dbReference type="ARBA" id="ARBA00005684"/>
    </source>
</evidence>
<reference evidence="10 11" key="1">
    <citation type="submission" date="2020-12" db="EMBL/GenBank/DDBJ databases">
        <title>Sulforoseuscoccus oceanibium gen. nov., sp. nov., a representative of the phylum Verrucomicrobia with special cytoplasmic membrane, and proposal of Sulforoseuscoccusaceae fam. nov.</title>
        <authorList>
            <person name="Xi F."/>
        </authorList>
    </citation>
    <scope>NUCLEOTIDE SEQUENCE [LARGE SCALE GENOMIC DNA]</scope>
    <source>
        <strain evidence="10 11">T37</strain>
    </source>
</reference>
<evidence type="ECO:0000313" key="10">
    <source>
        <dbReference type="EMBL" id="QQL44868.1"/>
    </source>
</evidence>
<protein>
    <recommendedName>
        <fullName evidence="4">4-alpha-glucanotransferase</fullName>
        <ecNumber evidence="3">2.4.1.25</ecNumber>
    </recommendedName>
    <alternativeName>
        <fullName evidence="8">Amylomaltase</fullName>
    </alternativeName>
    <alternativeName>
        <fullName evidence="9">Disproportionating enzyme</fullName>
    </alternativeName>
</protein>
<dbReference type="EMBL" id="CP066776">
    <property type="protein sequence ID" value="QQL44868.1"/>
    <property type="molecule type" value="Genomic_DNA"/>
</dbReference>
<evidence type="ECO:0000256" key="9">
    <source>
        <dbReference type="ARBA" id="ARBA00031501"/>
    </source>
</evidence>
<evidence type="ECO:0000256" key="8">
    <source>
        <dbReference type="ARBA" id="ARBA00031423"/>
    </source>
</evidence>
<gene>
    <name evidence="10" type="ORF">G3M56_013475</name>
</gene>
<dbReference type="EC" id="2.4.1.25" evidence="3"/>
<name>A0A6B3L598_9BACT</name>
<dbReference type="Pfam" id="PF02446">
    <property type="entry name" value="Glyco_hydro_77"/>
    <property type="match status" value="1"/>
</dbReference>
<comment type="similarity">
    <text evidence="2">Belongs to the disproportionating enzyme family.</text>
</comment>
<evidence type="ECO:0000313" key="11">
    <source>
        <dbReference type="Proteomes" id="UP000475117"/>
    </source>
</evidence>
<evidence type="ECO:0000256" key="7">
    <source>
        <dbReference type="ARBA" id="ARBA00023277"/>
    </source>
</evidence>
<evidence type="ECO:0000256" key="5">
    <source>
        <dbReference type="ARBA" id="ARBA00022676"/>
    </source>
</evidence>
<keyword evidence="6 10" id="KW-0808">Transferase</keyword>
<evidence type="ECO:0000256" key="4">
    <source>
        <dbReference type="ARBA" id="ARBA00020295"/>
    </source>
</evidence>
<dbReference type="KEGG" id="soa:G3M56_013475"/>
<dbReference type="InterPro" id="IPR017853">
    <property type="entry name" value="GH"/>
</dbReference>
<proteinExistence type="inferred from homology"/>
<dbReference type="Proteomes" id="UP000475117">
    <property type="component" value="Chromosome"/>
</dbReference>
<dbReference type="SUPFAM" id="SSF51445">
    <property type="entry name" value="(Trans)glycosidases"/>
    <property type="match status" value="1"/>
</dbReference>
<evidence type="ECO:0000256" key="3">
    <source>
        <dbReference type="ARBA" id="ARBA00012560"/>
    </source>
</evidence>
<dbReference type="InterPro" id="IPR003385">
    <property type="entry name" value="Glyco_hydro_77"/>
</dbReference>
<evidence type="ECO:0000256" key="6">
    <source>
        <dbReference type="ARBA" id="ARBA00022679"/>
    </source>
</evidence>
<dbReference type="Gene3D" id="3.20.20.80">
    <property type="entry name" value="Glycosidases"/>
    <property type="match status" value="1"/>
</dbReference>
<evidence type="ECO:0000256" key="1">
    <source>
        <dbReference type="ARBA" id="ARBA00000439"/>
    </source>
</evidence>